<dbReference type="PANTHER" id="PTHR35910">
    <property type="entry name" value="2EXR DOMAIN-CONTAINING PROTEIN"/>
    <property type="match status" value="1"/>
</dbReference>
<dbReference type="PANTHER" id="PTHR35910:SF1">
    <property type="entry name" value="2EXR DOMAIN-CONTAINING PROTEIN"/>
    <property type="match status" value="1"/>
</dbReference>
<evidence type="ECO:0000259" key="1">
    <source>
        <dbReference type="Pfam" id="PF20150"/>
    </source>
</evidence>
<evidence type="ECO:0000313" key="3">
    <source>
        <dbReference type="Proteomes" id="UP000566819"/>
    </source>
</evidence>
<comment type="caution">
    <text evidence="2">The sequence shown here is derived from an EMBL/GenBank/DDBJ whole genome shotgun (WGS) entry which is preliminary data.</text>
</comment>
<evidence type="ECO:0000313" key="2">
    <source>
        <dbReference type="EMBL" id="KAF4629359.1"/>
    </source>
</evidence>
<dbReference type="AlphaFoldDB" id="A0A8H4RFX7"/>
<dbReference type="Proteomes" id="UP000566819">
    <property type="component" value="Unassembled WGS sequence"/>
</dbReference>
<gene>
    <name evidence="2" type="ORF">G7Y89_g8784</name>
</gene>
<dbReference type="InterPro" id="IPR045518">
    <property type="entry name" value="2EXR"/>
</dbReference>
<organism evidence="2 3">
    <name type="scientific">Cudoniella acicularis</name>
    <dbReference type="NCBI Taxonomy" id="354080"/>
    <lineage>
        <taxon>Eukaryota</taxon>
        <taxon>Fungi</taxon>
        <taxon>Dikarya</taxon>
        <taxon>Ascomycota</taxon>
        <taxon>Pezizomycotina</taxon>
        <taxon>Leotiomycetes</taxon>
        <taxon>Helotiales</taxon>
        <taxon>Tricladiaceae</taxon>
        <taxon>Cudoniella</taxon>
    </lineage>
</organism>
<sequence>MEQKTSPQAFFHLFPNLPTEIRLQIWSLAISPRLITLEAQVQPLDPFKIRLNSRTPYLLAGGQGGGGEPPFRNFDVSVVPRPIGPYSTAHFSPLNYTTPPLFAVNKESREVASRSGYIKWEITDGEERVRHVTWNPLQDLVLLQHHPHILDSPLDLFLLEFPSEAKKMKKLGFLSTIWTDNEARNIRNLEPLPHFSNLEELDLVIDLELARKTASKKELEWDAKLQPYIQRARDVQDCLCHMVALALDKEGSKEYDLVKDWSIPNIQVLGMLGGGIKGWGNLDLMLAEDRASHLLR</sequence>
<name>A0A8H4RFX7_9HELO</name>
<dbReference type="EMBL" id="JAAMPI010000687">
    <property type="protein sequence ID" value="KAF4629359.1"/>
    <property type="molecule type" value="Genomic_DNA"/>
</dbReference>
<reference evidence="2 3" key="1">
    <citation type="submission" date="2020-03" db="EMBL/GenBank/DDBJ databases">
        <title>Draft Genome Sequence of Cudoniella acicularis.</title>
        <authorList>
            <person name="Buettner E."/>
            <person name="Kellner H."/>
        </authorList>
    </citation>
    <scope>NUCLEOTIDE SEQUENCE [LARGE SCALE GENOMIC DNA]</scope>
    <source>
        <strain evidence="2 3">DSM 108380</strain>
    </source>
</reference>
<keyword evidence="3" id="KW-1185">Reference proteome</keyword>
<accession>A0A8H4RFX7</accession>
<protein>
    <recommendedName>
        <fullName evidence="1">2EXR domain-containing protein</fullName>
    </recommendedName>
</protein>
<dbReference type="Pfam" id="PF20150">
    <property type="entry name" value="2EXR"/>
    <property type="match status" value="1"/>
</dbReference>
<feature type="domain" description="2EXR" evidence="1">
    <location>
        <begin position="11"/>
        <end position="140"/>
    </location>
</feature>
<dbReference type="OrthoDB" id="3473305at2759"/>
<proteinExistence type="predicted"/>